<evidence type="ECO:0000256" key="3">
    <source>
        <dbReference type="ARBA" id="ARBA00022692"/>
    </source>
</evidence>
<dbReference type="EMBL" id="JACZZA010000012">
    <property type="protein sequence ID" value="MBE1162056.1"/>
    <property type="molecule type" value="Genomic_DNA"/>
</dbReference>
<evidence type="ECO:0000313" key="9">
    <source>
        <dbReference type="Proteomes" id="UP000651010"/>
    </source>
</evidence>
<evidence type="ECO:0000256" key="6">
    <source>
        <dbReference type="SAM" id="MobiDB-lite"/>
    </source>
</evidence>
<dbReference type="RefSeq" id="WP_192556905.1">
    <property type="nucleotide sequence ID" value="NZ_JACZZA010000012.1"/>
</dbReference>
<gene>
    <name evidence="8" type="ORF">IGX34_16855</name>
</gene>
<evidence type="ECO:0000256" key="4">
    <source>
        <dbReference type="ARBA" id="ARBA00022989"/>
    </source>
</evidence>
<evidence type="ECO:0000256" key="5">
    <source>
        <dbReference type="ARBA" id="ARBA00023136"/>
    </source>
</evidence>
<reference evidence="8 9" key="1">
    <citation type="submission" date="2020-09" db="EMBL/GenBank/DDBJ databases">
        <title>Dyella sp. 7MK23 isolated from forest soil.</title>
        <authorList>
            <person name="Fu J."/>
        </authorList>
    </citation>
    <scope>NUCLEOTIDE SEQUENCE [LARGE SCALE GENOMIC DNA]</scope>
    <source>
        <strain evidence="8 9">7MK23</strain>
    </source>
</reference>
<dbReference type="PANTHER" id="PTHR21716">
    <property type="entry name" value="TRANSMEMBRANE PROTEIN"/>
    <property type="match status" value="1"/>
</dbReference>
<feature type="transmembrane region" description="Helical" evidence="7">
    <location>
        <begin position="264"/>
        <end position="291"/>
    </location>
</feature>
<evidence type="ECO:0000256" key="7">
    <source>
        <dbReference type="SAM" id="Phobius"/>
    </source>
</evidence>
<feature type="transmembrane region" description="Helical" evidence="7">
    <location>
        <begin position="94"/>
        <end position="115"/>
    </location>
</feature>
<keyword evidence="3 7" id="KW-0812">Transmembrane</keyword>
<dbReference type="InterPro" id="IPR002549">
    <property type="entry name" value="AI-2E-like"/>
</dbReference>
<comment type="caution">
    <text evidence="8">The sequence shown here is derived from an EMBL/GenBank/DDBJ whole genome shotgun (WGS) entry which is preliminary data.</text>
</comment>
<comment type="subcellular location">
    <subcellularLocation>
        <location evidence="1">Membrane</location>
        <topology evidence="1">Multi-pass membrane protein</topology>
    </subcellularLocation>
</comment>
<feature type="transmembrane region" description="Helical" evidence="7">
    <location>
        <begin position="184"/>
        <end position="206"/>
    </location>
</feature>
<feature type="transmembrane region" description="Helical" evidence="7">
    <location>
        <begin position="336"/>
        <end position="360"/>
    </location>
</feature>
<dbReference type="Pfam" id="PF01594">
    <property type="entry name" value="AI-2E_transport"/>
    <property type="match status" value="1"/>
</dbReference>
<keyword evidence="5 7" id="KW-0472">Membrane</keyword>
<protein>
    <submittedName>
        <fullName evidence="8">AI-2E family transporter</fullName>
    </submittedName>
</protein>
<evidence type="ECO:0000313" key="8">
    <source>
        <dbReference type="EMBL" id="MBE1162056.1"/>
    </source>
</evidence>
<dbReference type="Proteomes" id="UP000651010">
    <property type="component" value="Unassembled WGS sequence"/>
</dbReference>
<feature type="region of interest" description="Disordered" evidence="6">
    <location>
        <begin position="1"/>
        <end position="20"/>
    </location>
</feature>
<proteinExistence type="inferred from homology"/>
<comment type="similarity">
    <text evidence="2">Belongs to the autoinducer-2 exporter (AI-2E) (TC 2.A.86) family.</text>
</comment>
<feature type="transmembrane region" description="Helical" evidence="7">
    <location>
        <begin position="236"/>
        <end position="258"/>
    </location>
</feature>
<sequence length="381" mass="41405">MSDAGPVAGTPQRAAPSAALTPKQIKQAAHGVYRLRGHLRAIRMTLNAMLILALLYTVTLVKALIIPLVLAAFIGLALNPIVARGTRHRIPRWLGASVLMISLMAGIITGISMLAQPAASWLHNAPTTIRGFIPKLQHITRPLEAAGRATQTLVNGHPVRPDAGSSPSDVAFSVWDVLGNAPKVLAAVLTVLLLVYFFLVYGDLILRRLVEIAPSFGYKRHAVTIVRGIQTEVSRYILTTVVINATLGLTTAGMLFLLHMPDPLLWGTVAMFANFIPYVGAIVTTTTLLLVGLVHFDDVTHALLPALCFACITAFEGNLITPMILGRRMRVSPIAILIWLLIWGWLWGVPGALLAVPMLTSSKLVAERVRGWEWFARMVQR</sequence>
<accession>A0ABR9GDC7</accession>
<name>A0ABR9GDC7_9GAMM</name>
<evidence type="ECO:0000256" key="2">
    <source>
        <dbReference type="ARBA" id="ARBA00009773"/>
    </source>
</evidence>
<evidence type="ECO:0000256" key="1">
    <source>
        <dbReference type="ARBA" id="ARBA00004141"/>
    </source>
</evidence>
<feature type="transmembrane region" description="Helical" evidence="7">
    <location>
        <begin position="303"/>
        <end position="324"/>
    </location>
</feature>
<dbReference type="PANTHER" id="PTHR21716:SF16">
    <property type="entry name" value="BLL1467 PROTEIN"/>
    <property type="match status" value="1"/>
</dbReference>
<organism evidence="8 9">
    <name type="scientific">Dyella acidiphila</name>
    <dbReference type="NCBI Taxonomy" id="2775866"/>
    <lineage>
        <taxon>Bacteria</taxon>
        <taxon>Pseudomonadati</taxon>
        <taxon>Pseudomonadota</taxon>
        <taxon>Gammaproteobacteria</taxon>
        <taxon>Lysobacterales</taxon>
        <taxon>Rhodanobacteraceae</taxon>
        <taxon>Dyella</taxon>
    </lineage>
</organism>
<keyword evidence="9" id="KW-1185">Reference proteome</keyword>
<keyword evidence="4 7" id="KW-1133">Transmembrane helix</keyword>